<reference evidence="1" key="1">
    <citation type="submission" date="2019-08" db="EMBL/GenBank/DDBJ databases">
        <authorList>
            <person name="Kucharzyk K."/>
            <person name="Murdoch R.W."/>
            <person name="Higgins S."/>
            <person name="Loffler F."/>
        </authorList>
    </citation>
    <scope>NUCLEOTIDE SEQUENCE</scope>
</reference>
<protein>
    <submittedName>
        <fullName evidence="1">Uncharacterized protein</fullName>
    </submittedName>
</protein>
<proteinExistence type="predicted"/>
<accession>A0A645I834</accession>
<comment type="caution">
    <text evidence="1">The sequence shown here is derived from an EMBL/GenBank/DDBJ whole genome shotgun (WGS) entry which is preliminary data.</text>
</comment>
<name>A0A645I834_9ZZZZ</name>
<organism evidence="1">
    <name type="scientific">bioreactor metagenome</name>
    <dbReference type="NCBI Taxonomy" id="1076179"/>
    <lineage>
        <taxon>unclassified sequences</taxon>
        <taxon>metagenomes</taxon>
        <taxon>ecological metagenomes</taxon>
    </lineage>
</organism>
<evidence type="ECO:0000313" key="1">
    <source>
        <dbReference type="EMBL" id="MPN46952.1"/>
    </source>
</evidence>
<gene>
    <name evidence="1" type="ORF">SDC9_194551</name>
</gene>
<dbReference type="EMBL" id="VSSQ01108040">
    <property type="protein sequence ID" value="MPN46952.1"/>
    <property type="molecule type" value="Genomic_DNA"/>
</dbReference>
<dbReference type="AlphaFoldDB" id="A0A645I834"/>
<sequence length="59" mass="6636">MDNGDVHSLQLQAFRGFQPKQTAADDDSFLVLACGFHHFSRIIDGAESDYAVFLRTGYR</sequence>